<evidence type="ECO:0000313" key="1">
    <source>
        <dbReference type="EMBL" id="UWP59711.1"/>
    </source>
</evidence>
<accession>A0ABY5VHK2</accession>
<proteinExistence type="predicted"/>
<dbReference type="EMBL" id="CP102290">
    <property type="protein sequence ID" value="UWP59711.1"/>
    <property type="molecule type" value="Genomic_DNA"/>
</dbReference>
<dbReference type="Gene3D" id="3.10.530.10">
    <property type="entry name" value="CPE0013-like"/>
    <property type="match status" value="1"/>
</dbReference>
<dbReference type="SUPFAM" id="SSF160148">
    <property type="entry name" value="CPE0013-like"/>
    <property type="match status" value="1"/>
</dbReference>
<protein>
    <submittedName>
        <fullName evidence="1">DUF1667 domain-containing protein</fullName>
    </submittedName>
</protein>
<dbReference type="InterPro" id="IPR012460">
    <property type="entry name" value="DUF1667"/>
</dbReference>
<dbReference type="PANTHER" id="PTHR39450">
    <property type="entry name" value="MOLYBDOPTERIN OXIDOREDUCTASE, 4FE-4S CLUSTER-BINDING SUBUNIT"/>
    <property type="match status" value="1"/>
</dbReference>
<reference evidence="1" key="1">
    <citation type="journal article" date="2022" name="Cell">
        <title>Design, construction, and in vivo augmentation of a complex gut microbiome.</title>
        <authorList>
            <person name="Cheng A.G."/>
            <person name="Ho P.Y."/>
            <person name="Aranda-Diaz A."/>
            <person name="Jain S."/>
            <person name="Yu F.B."/>
            <person name="Meng X."/>
            <person name="Wang M."/>
            <person name="Iakiviak M."/>
            <person name="Nagashima K."/>
            <person name="Zhao A."/>
            <person name="Murugkar P."/>
            <person name="Patil A."/>
            <person name="Atabakhsh K."/>
            <person name="Weakley A."/>
            <person name="Yan J."/>
            <person name="Brumbaugh A.R."/>
            <person name="Higginbottom S."/>
            <person name="Dimas A."/>
            <person name="Shiver A.L."/>
            <person name="Deutschbauer A."/>
            <person name="Neff N."/>
            <person name="Sonnenburg J.L."/>
            <person name="Huang K.C."/>
            <person name="Fischbach M.A."/>
        </authorList>
    </citation>
    <scope>NUCLEOTIDE SEQUENCE</scope>
    <source>
        <strain evidence="1">DSM 19829</strain>
    </source>
</reference>
<gene>
    <name evidence="1" type="ORF">NQ502_01210</name>
</gene>
<organism evidence="1 2">
    <name type="scientific">Ruminococcus gauvreauii</name>
    <dbReference type="NCBI Taxonomy" id="438033"/>
    <lineage>
        <taxon>Bacteria</taxon>
        <taxon>Bacillati</taxon>
        <taxon>Bacillota</taxon>
        <taxon>Clostridia</taxon>
        <taxon>Eubacteriales</taxon>
        <taxon>Oscillospiraceae</taxon>
        <taxon>Ruminococcus</taxon>
    </lineage>
</organism>
<dbReference type="Pfam" id="PF07892">
    <property type="entry name" value="DUF1667"/>
    <property type="match status" value="1"/>
</dbReference>
<sequence length="125" mass="13311">MKRTLICICCPKGCTLQVTAEENGQVSGISGYECENGREYGIKECTRPSRTVTSTVPVAGGAVKRVPVKTAREIPKERIPKCMEEIHQTVAQAPVRIGDILIRRTAGTDVDVIAAGNAAVKETGG</sequence>
<dbReference type="InterPro" id="IPR036593">
    <property type="entry name" value="CPE0013-like_sf"/>
</dbReference>
<name>A0ABY5VHK2_9FIRM</name>
<evidence type="ECO:0000313" key="2">
    <source>
        <dbReference type="Proteomes" id="UP001060164"/>
    </source>
</evidence>
<dbReference type="PANTHER" id="PTHR39450:SF1">
    <property type="entry name" value="DUF1667 DOMAIN-CONTAINING PROTEIN"/>
    <property type="match status" value="1"/>
</dbReference>
<dbReference type="RefSeq" id="WP_028528404.1">
    <property type="nucleotide sequence ID" value="NZ_CABLBR010000010.1"/>
</dbReference>
<keyword evidence="2" id="KW-1185">Reference proteome</keyword>
<dbReference type="Proteomes" id="UP001060164">
    <property type="component" value="Chromosome"/>
</dbReference>